<dbReference type="SMART" id="SM00559">
    <property type="entry name" value="Ku78"/>
    <property type="match status" value="1"/>
</dbReference>
<dbReference type="OrthoDB" id="3249161at2759"/>
<evidence type="ECO:0000256" key="6">
    <source>
        <dbReference type="ARBA" id="ARBA00022840"/>
    </source>
</evidence>
<dbReference type="GO" id="GO:0000723">
    <property type="term" value="P:telomere maintenance"/>
    <property type="evidence" value="ECO:0007669"/>
    <property type="project" value="TreeGrafter"/>
</dbReference>
<dbReference type="OMA" id="PAFKFSE"/>
<keyword evidence="8" id="KW-0233">DNA recombination</keyword>
<dbReference type="GO" id="GO:0003690">
    <property type="term" value="F:double-stranded DNA binding"/>
    <property type="evidence" value="ECO:0007669"/>
    <property type="project" value="TreeGrafter"/>
</dbReference>
<dbReference type="Gene3D" id="1.10.1600.10">
    <property type="match status" value="1"/>
</dbReference>
<dbReference type="InterPro" id="IPR036465">
    <property type="entry name" value="vWFA_dom_sf"/>
</dbReference>
<keyword evidence="3" id="KW-0227">DNA damage</keyword>
<evidence type="ECO:0000313" key="13">
    <source>
        <dbReference type="Proteomes" id="UP000283634"/>
    </source>
</evidence>
<evidence type="ECO:0000256" key="7">
    <source>
        <dbReference type="ARBA" id="ARBA00023125"/>
    </source>
</evidence>
<dbReference type="EMBL" id="MKGL01000175">
    <property type="protein sequence ID" value="RNF04061.1"/>
    <property type="molecule type" value="Genomic_DNA"/>
</dbReference>
<dbReference type="SUPFAM" id="SSF53300">
    <property type="entry name" value="vWA-like"/>
    <property type="match status" value="1"/>
</dbReference>
<dbReference type="PANTHER" id="PTHR12604:SF2">
    <property type="entry name" value="X-RAY REPAIR CROSS-COMPLEMENTING PROTEIN 6"/>
    <property type="match status" value="1"/>
</dbReference>
<dbReference type="GO" id="GO:0004386">
    <property type="term" value="F:helicase activity"/>
    <property type="evidence" value="ECO:0007669"/>
    <property type="project" value="UniProtKB-KW"/>
</dbReference>
<keyword evidence="2" id="KW-0547">Nucleotide-binding</keyword>
<keyword evidence="9" id="KW-0234">DNA repair</keyword>
<dbReference type="Gene3D" id="3.40.50.410">
    <property type="entry name" value="von Willebrand factor, type A domain"/>
    <property type="match status" value="1"/>
</dbReference>
<dbReference type="GO" id="GO:0006303">
    <property type="term" value="P:double-strand break repair via nonhomologous end joining"/>
    <property type="evidence" value="ECO:0007669"/>
    <property type="project" value="InterPro"/>
</dbReference>
<keyword evidence="7" id="KW-0238">DNA-binding</keyword>
<dbReference type="InterPro" id="IPR016194">
    <property type="entry name" value="SPOC-like_C_dom_sf"/>
</dbReference>
<comment type="caution">
    <text evidence="12">The sequence shown here is derived from an EMBL/GenBank/DDBJ whole genome shotgun (WGS) entry which is preliminary data.</text>
</comment>
<reference evidence="12 13" key="1">
    <citation type="journal article" date="2018" name="BMC Genomics">
        <title>Genomic comparison of Trypanosoma conorhini and Trypanosoma rangeli to Trypanosoma cruzi strains of high and low virulence.</title>
        <authorList>
            <person name="Bradwell K.R."/>
            <person name="Koparde V.N."/>
            <person name="Matveyev A.V."/>
            <person name="Serrano M.G."/>
            <person name="Alves J.M."/>
            <person name="Parikh H."/>
            <person name="Huang B."/>
            <person name="Lee V."/>
            <person name="Espinosa-Alvarez O."/>
            <person name="Ortiz P.A."/>
            <person name="Costa-Martins A.G."/>
            <person name="Teixeira M.M."/>
            <person name="Buck G.A."/>
        </authorList>
    </citation>
    <scope>NUCLEOTIDE SEQUENCE [LARGE SCALE GENOMIC DNA]</scope>
    <source>
        <strain evidence="12 13">AM80</strain>
    </source>
</reference>
<dbReference type="GeneID" id="40329271"/>
<gene>
    <name evidence="12" type="ORF">TraAM80_05338</name>
</gene>
<dbReference type="SUPFAM" id="SSF100939">
    <property type="entry name" value="SPOC domain-like"/>
    <property type="match status" value="1"/>
</dbReference>
<dbReference type="InterPro" id="IPR047087">
    <property type="entry name" value="KU70_core_dom"/>
</dbReference>
<dbReference type="AlphaFoldDB" id="A0A3R7KD14"/>
<evidence type="ECO:0000256" key="9">
    <source>
        <dbReference type="ARBA" id="ARBA00023204"/>
    </source>
</evidence>
<proteinExistence type="predicted"/>
<dbReference type="GO" id="GO:0043564">
    <property type="term" value="C:Ku70:Ku80 complex"/>
    <property type="evidence" value="ECO:0007669"/>
    <property type="project" value="TreeGrafter"/>
</dbReference>
<dbReference type="Gene3D" id="2.40.290.10">
    <property type="match status" value="1"/>
</dbReference>
<organism evidence="12 13">
    <name type="scientific">Trypanosoma rangeli</name>
    <dbReference type="NCBI Taxonomy" id="5698"/>
    <lineage>
        <taxon>Eukaryota</taxon>
        <taxon>Discoba</taxon>
        <taxon>Euglenozoa</taxon>
        <taxon>Kinetoplastea</taxon>
        <taxon>Metakinetoplastina</taxon>
        <taxon>Trypanosomatida</taxon>
        <taxon>Trypanosomatidae</taxon>
        <taxon>Trypanosoma</taxon>
        <taxon>Herpetosoma</taxon>
    </lineage>
</organism>
<evidence type="ECO:0000313" key="12">
    <source>
        <dbReference type="EMBL" id="RNF04061.1"/>
    </source>
</evidence>
<keyword evidence="5" id="KW-0347">Helicase</keyword>
<keyword evidence="10" id="KW-0539">Nucleus</keyword>
<evidence type="ECO:0000256" key="3">
    <source>
        <dbReference type="ARBA" id="ARBA00022763"/>
    </source>
</evidence>
<dbReference type="Gene3D" id="4.10.970.10">
    <property type="entry name" value="Ku70, bridge and pillars"/>
    <property type="match status" value="1"/>
</dbReference>
<feature type="domain" description="Ku" evidence="11">
    <location>
        <begin position="508"/>
        <end position="663"/>
    </location>
</feature>
<evidence type="ECO:0000259" key="11">
    <source>
        <dbReference type="SMART" id="SM00559"/>
    </source>
</evidence>
<accession>A0A3R7KD14</accession>
<dbReference type="VEuPathDB" id="TriTrypDB:TRSC58_01209"/>
<dbReference type="GO" id="GO:0005524">
    <property type="term" value="F:ATP binding"/>
    <property type="evidence" value="ECO:0007669"/>
    <property type="project" value="UniProtKB-KW"/>
</dbReference>
<evidence type="ECO:0000256" key="10">
    <source>
        <dbReference type="ARBA" id="ARBA00023242"/>
    </source>
</evidence>
<dbReference type="InterPro" id="IPR027388">
    <property type="entry name" value="Ku70_bridge/pillars_dom_sf"/>
</dbReference>
<dbReference type="Pfam" id="PF03731">
    <property type="entry name" value="Ku_N"/>
    <property type="match status" value="1"/>
</dbReference>
<name>A0A3R7KD14_TRYRA</name>
<keyword evidence="6" id="KW-0067">ATP-binding</keyword>
<dbReference type="CDD" id="cd00788">
    <property type="entry name" value="KU70"/>
    <property type="match status" value="1"/>
</dbReference>
<keyword evidence="13" id="KW-1185">Reference proteome</keyword>
<dbReference type="GO" id="GO:0016787">
    <property type="term" value="F:hydrolase activity"/>
    <property type="evidence" value="ECO:0007669"/>
    <property type="project" value="UniProtKB-KW"/>
</dbReference>
<evidence type="ECO:0000256" key="5">
    <source>
        <dbReference type="ARBA" id="ARBA00022806"/>
    </source>
</evidence>
<evidence type="ECO:0000256" key="4">
    <source>
        <dbReference type="ARBA" id="ARBA00022801"/>
    </source>
</evidence>
<dbReference type="Pfam" id="PF02735">
    <property type="entry name" value="Ku"/>
    <property type="match status" value="1"/>
</dbReference>
<keyword evidence="4" id="KW-0378">Hydrolase</keyword>
<comment type="subcellular location">
    <subcellularLocation>
        <location evidence="1">Nucleus</location>
    </subcellularLocation>
</comment>
<protein>
    <submittedName>
        <fullName evidence="12">Putative KU70 protein</fullName>
    </submittedName>
</protein>
<dbReference type="InterPro" id="IPR006164">
    <property type="entry name" value="DNA_bd_Ku70/Ku80"/>
</dbReference>
<evidence type="ECO:0000256" key="1">
    <source>
        <dbReference type="ARBA" id="ARBA00004123"/>
    </source>
</evidence>
<dbReference type="GO" id="GO:0042162">
    <property type="term" value="F:telomeric DNA binding"/>
    <property type="evidence" value="ECO:0007669"/>
    <property type="project" value="TreeGrafter"/>
</dbReference>
<dbReference type="Proteomes" id="UP000283634">
    <property type="component" value="Unassembled WGS sequence"/>
</dbReference>
<dbReference type="InterPro" id="IPR005161">
    <property type="entry name" value="Ku_N"/>
</dbReference>
<dbReference type="GO" id="GO:0006310">
    <property type="term" value="P:DNA recombination"/>
    <property type="evidence" value="ECO:0007669"/>
    <property type="project" value="UniProtKB-KW"/>
</dbReference>
<dbReference type="PANTHER" id="PTHR12604">
    <property type="entry name" value="KU AUTOANTIGEN DNA HELICASE"/>
    <property type="match status" value="1"/>
</dbReference>
<dbReference type="RefSeq" id="XP_029237884.1">
    <property type="nucleotide sequence ID" value="XM_029382221.1"/>
</dbReference>
<evidence type="ECO:0000256" key="8">
    <source>
        <dbReference type="ARBA" id="ARBA00023172"/>
    </source>
</evidence>
<evidence type="ECO:0000256" key="2">
    <source>
        <dbReference type="ARBA" id="ARBA00022741"/>
    </source>
</evidence>
<sequence>MADYSEWLEATVGTGTLDGATDPETLRQATVYQQRRDAVLCLIDCQLAMFQGESCPSGPDNINLEAANNTHGASSIHAVPIPAVASERFAQKAAVMQAPSTDDLFWLDVDSNGGEETLLADMAEGRKKRTDSEMTGNCISTPFRDAVGGVLGLYHDKVITSDKDLVALALYNTNVRRNVYGLPGLYIFHPFAFLSVQSVQDLEGLAAVGDVSSKAYEEFEKNIGHARGKAVHLSDVLWAAQNMFLSLHSNMIKYRRIFIFTNDDAPHKGDASEMDRCLARVRELYEAEVAVEVFAMGKDPGTNADKVSMGRGNAAFYALHGPTCVAEAPLLNGLGHAEDMERPTDGVGVGRTFNHEGFWGQLHYGALQGVEGGMEPGRISAVHVTGGVEAFEDLLHAVRRRVHPQRPFQNYTLTIGVSVDGSSVPTMAVSVYHPLLSASPQRAEWLDRRTNAIVPRRTQLVVRRVPSISDSSCLKREETAHRTAGGADADGHEHLVLTEEEREDEGMKTVVTSDHLLHSTVVGGRRLFFSPQERQHILLTATAGAAVGFFILCFKHSEDVLAHKHAISKSSFLRPNPHDGGEASLRLFVQLTRILLRQNKVAVAQYVARQGAVPRLVALVPPPPAMSVPACSLPVKGLGLYVVPLPYAEDLRAVPSLPCFSPVTIPSQEDVDVAARVVSSLSVSYDISAVPNPSLQLRHQTLQEMALHFMAASGVAQSSRPGNRPGVVADMSLPDRVGMAQYAPLFHEFTTRLLDPSYDADRLCPQPKRGGTAAAKRSHAKKSDCCEGDGGAGDAVIHLVETAFEQNALPTLTVMQLKAYLGVLGQSAAGARRKDDVIEVVTRVLLLRRRGGGA</sequence>
<dbReference type="VEuPathDB" id="TriTrypDB:TRSC58_02915"/>